<protein>
    <submittedName>
        <fullName evidence="5">3-keto-5-aminohexanoate cleavage protein</fullName>
    </submittedName>
</protein>
<sequence>MSKKVLINVAPVAATCRHIDPQAIAADVLECRRQGAAMVHLHVRDEHGALTPDTKLLEETLKLIREQSDIIIEVSTGGVSDLTIAERCAPIPLPLVEACSLNVGSTNLGDAVYVNRPADVEYCVQELLKYHKIPEVETFEIGHTHTTLQLMEKFPMQRPVLFSVVLGHRGAAPATMQALDLMVQMLPDDSSKVLWGITHSGRKNWDIIGAALDRGAKTVRVGFEDSNYVDENTTTTNNYDLVAKAVKVMAEHDCEPMTPEEARKLLHIGY</sequence>
<dbReference type="Proteomes" id="UP000886829">
    <property type="component" value="Unassembled WGS sequence"/>
</dbReference>
<gene>
    <name evidence="5" type="ORF">H9850_10975</name>
</gene>
<evidence type="ECO:0000313" key="6">
    <source>
        <dbReference type="Proteomes" id="UP000886829"/>
    </source>
</evidence>
<evidence type="ECO:0000313" key="5">
    <source>
        <dbReference type="EMBL" id="HIX57975.1"/>
    </source>
</evidence>
<evidence type="ECO:0000256" key="3">
    <source>
        <dbReference type="ARBA" id="ARBA00022723"/>
    </source>
</evidence>
<name>A0A9D1WF99_9GAMM</name>
<dbReference type="PANTHER" id="PTHR37418:SF2">
    <property type="entry name" value="3-KETO-5-AMINOHEXANOATE CLEAVAGE ENZYME"/>
    <property type="match status" value="1"/>
</dbReference>
<dbReference type="EMBL" id="DXEV01000218">
    <property type="protein sequence ID" value="HIX57975.1"/>
    <property type="molecule type" value="Genomic_DNA"/>
</dbReference>
<accession>A0A9D1WF99</accession>
<evidence type="ECO:0000256" key="4">
    <source>
        <dbReference type="ARBA" id="ARBA00022833"/>
    </source>
</evidence>
<dbReference type="GO" id="GO:0043720">
    <property type="term" value="F:3-keto-5-aminohexanoate cleavage activity"/>
    <property type="evidence" value="ECO:0007669"/>
    <property type="project" value="InterPro"/>
</dbReference>
<dbReference type="Pfam" id="PF05853">
    <property type="entry name" value="BKACE"/>
    <property type="match status" value="1"/>
</dbReference>
<proteinExistence type="predicted"/>
<reference evidence="5" key="2">
    <citation type="submission" date="2021-04" db="EMBL/GenBank/DDBJ databases">
        <authorList>
            <person name="Gilroy R."/>
        </authorList>
    </citation>
    <scope>NUCLEOTIDE SEQUENCE</scope>
    <source>
        <strain evidence="5">USASDec5-558</strain>
    </source>
</reference>
<dbReference type="InterPro" id="IPR013785">
    <property type="entry name" value="Aldolase_TIM"/>
</dbReference>
<dbReference type="Gene3D" id="3.20.20.70">
    <property type="entry name" value="Aldolase class I"/>
    <property type="match status" value="1"/>
</dbReference>
<keyword evidence="2" id="KW-0808">Transferase</keyword>
<dbReference type="GO" id="GO:0046872">
    <property type="term" value="F:metal ion binding"/>
    <property type="evidence" value="ECO:0007669"/>
    <property type="project" value="UniProtKB-KW"/>
</dbReference>
<dbReference type="AlphaFoldDB" id="A0A9D1WF99"/>
<keyword evidence="4" id="KW-0862">Zinc</keyword>
<comment type="cofactor">
    <cofactor evidence="1">
        <name>Zn(2+)</name>
        <dbReference type="ChEBI" id="CHEBI:29105"/>
    </cofactor>
</comment>
<comment type="caution">
    <text evidence="5">The sequence shown here is derived from an EMBL/GenBank/DDBJ whole genome shotgun (WGS) entry which is preliminary data.</text>
</comment>
<organism evidence="5 6">
    <name type="scientific">Candidatus Anaerobiospirillum pullistercoris</name>
    <dbReference type="NCBI Taxonomy" id="2838452"/>
    <lineage>
        <taxon>Bacteria</taxon>
        <taxon>Pseudomonadati</taxon>
        <taxon>Pseudomonadota</taxon>
        <taxon>Gammaproteobacteria</taxon>
        <taxon>Aeromonadales</taxon>
        <taxon>Succinivibrionaceae</taxon>
        <taxon>Anaerobiospirillum</taxon>
    </lineage>
</organism>
<evidence type="ECO:0000256" key="1">
    <source>
        <dbReference type="ARBA" id="ARBA00001947"/>
    </source>
</evidence>
<evidence type="ECO:0000256" key="2">
    <source>
        <dbReference type="ARBA" id="ARBA00022679"/>
    </source>
</evidence>
<reference evidence="5" key="1">
    <citation type="journal article" date="2021" name="PeerJ">
        <title>Extensive microbial diversity within the chicken gut microbiome revealed by metagenomics and culture.</title>
        <authorList>
            <person name="Gilroy R."/>
            <person name="Ravi A."/>
            <person name="Getino M."/>
            <person name="Pursley I."/>
            <person name="Horton D.L."/>
            <person name="Alikhan N.F."/>
            <person name="Baker D."/>
            <person name="Gharbi K."/>
            <person name="Hall N."/>
            <person name="Watson M."/>
            <person name="Adriaenssens E.M."/>
            <person name="Foster-Nyarko E."/>
            <person name="Jarju S."/>
            <person name="Secka A."/>
            <person name="Antonio M."/>
            <person name="Oren A."/>
            <person name="Chaudhuri R.R."/>
            <person name="La Ragione R."/>
            <person name="Hildebrand F."/>
            <person name="Pallen M.J."/>
        </authorList>
    </citation>
    <scope>NUCLEOTIDE SEQUENCE</scope>
    <source>
        <strain evidence="5">USASDec5-558</strain>
    </source>
</reference>
<keyword evidence="3" id="KW-0479">Metal-binding</keyword>
<dbReference type="InterPro" id="IPR008567">
    <property type="entry name" value="BKACE"/>
</dbReference>
<dbReference type="PANTHER" id="PTHR37418">
    <property type="entry name" value="3-KETO-5-AMINOHEXANOATE CLEAVAGE ENZYME-RELATED"/>
    <property type="match status" value="1"/>
</dbReference>